<evidence type="ECO:0000256" key="2">
    <source>
        <dbReference type="HAMAP-Rule" id="MF_00048"/>
    </source>
</evidence>
<dbReference type="Proteomes" id="UP001165396">
    <property type="component" value="Unassembled WGS sequence"/>
</dbReference>
<dbReference type="Pfam" id="PF02021">
    <property type="entry name" value="UPF0102"/>
    <property type="match status" value="1"/>
</dbReference>
<evidence type="ECO:0000256" key="1">
    <source>
        <dbReference type="ARBA" id="ARBA00006738"/>
    </source>
</evidence>
<sequence length="162" mass="17968">MTQLAFDFRPPLPLTPAAQTAAQTPAAKPVAKPAAKRVASDLRRARGEMAYHAGVAAETRISMDYERRGYPVVRQRWRGKSGEIDLIARDGEGLVFVEVKHSKTFDRAAARLSARQIRRIYASAEEYLALMPRGSLTQVRFDVALVNGHGETRIMENAIGFD</sequence>
<dbReference type="HAMAP" id="MF_00048">
    <property type="entry name" value="UPF0102"/>
    <property type="match status" value="1"/>
</dbReference>
<dbReference type="SUPFAM" id="SSF52980">
    <property type="entry name" value="Restriction endonuclease-like"/>
    <property type="match status" value="1"/>
</dbReference>
<dbReference type="EMBL" id="JANKJG010000011">
    <property type="protein sequence ID" value="MCR8827724.1"/>
    <property type="molecule type" value="Genomic_DNA"/>
</dbReference>
<dbReference type="RefSeq" id="WP_258295492.1">
    <property type="nucleotide sequence ID" value="NZ_JANKJG010000011.1"/>
</dbReference>
<dbReference type="PANTHER" id="PTHR34039">
    <property type="entry name" value="UPF0102 PROTEIN YRAN"/>
    <property type="match status" value="1"/>
</dbReference>
<dbReference type="InterPro" id="IPR011335">
    <property type="entry name" value="Restrct_endonuc-II-like"/>
</dbReference>
<dbReference type="InterPro" id="IPR011856">
    <property type="entry name" value="tRNA_endonuc-like_dom_sf"/>
</dbReference>
<dbReference type="Gene3D" id="3.40.1350.10">
    <property type="match status" value="1"/>
</dbReference>
<organism evidence="4 5">
    <name type="scientific">Pseudosulfitobacter koreensis</name>
    <dbReference type="NCBI Taxonomy" id="2968472"/>
    <lineage>
        <taxon>Bacteria</taxon>
        <taxon>Pseudomonadati</taxon>
        <taxon>Pseudomonadota</taxon>
        <taxon>Alphaproteobacteria</taxon>
        <taxon>Rhodobacterales</taxon>
        <taxon>Roseobacteraceae</taxon>
        <taxon>Pseudosulfitobacter</taxon>
    </lineage>
</organism>
<name>A0ABT1Z3K7_9RHOB</name>
<dbReference type="InterPro" id="IPR003509">
    <property type="entry name" value="UPF0102_YraN-like"/>
</dbReference>
<feature type="region of interest" description="Disordered" evidence="3">
    <location>
        <begin position="15"/>
        <end position="34"/>
    </location>
</feature>
<gene>
    <name evidence="4" type="ORF">NTA49_14375</name>
</gene>
<comment type="similarity">
    <text evidence="1 2">Belongs to the UPF0102 family.</text>
</comment>
<accession>A0ABT1Z3K7</accession>
<proteinExistence type="inferred from homology"/>
<protein>
    <recommendedName>
        <fullName evidence="2">UPF0102 protein NTA49_14375</fullName>
    </recommendedName>
</protein>
<comment type="caution">
    <text evidence="4">The sequence shown here is derived from an EMBL/GenBank/DDBJ whole genome shotgun (WGS) entry which is preliminary data.</text>
</comment>
<reference evidence="4" key="1">
    <citation type="submission" date="2022-07" db="EMBL/GenBank/DDBJ databases">
        <title>Pseudosulfitobacter sp. strain AP-MA-4, whole genome sequence.</title>
        <authorList>
            <person name="Jiang Y."/>
        </authorList>
    </citation>
    <scope>NUCLEOTIDE SEQUENCE</scope>
    <source>
        <strain evidence="4">AP-MA-4</strain>
    </source>
</reference>
<keyword evidence="5" id="KW-1185">Reference proteome</keyword>
<evidence type="ECO:0000313" key="5">
    <source>
        <dbReference type="Proteomes" id="UP001165396"/>
    </source>
</evidence>
<evidence type="ECO:0000256" key="3">
    <source>
        <dbReference type="SAM" id="MobiDB-lite"/>
    </source>
</evidence>
<dbReference type="PANTHER" id="PTHR34039:SF1">
    <property type="entry name" value="UPF0102 PROTEIN YRAN"/>
    <property type="match status" value="1"/>
</dbReference>
<evidence type="ECO:0000313" key="4">
    <source>
        <dbReference type="EMBL" id="MCR8827724.1"/>
    </source>
</evidence>